<comment type="similarity">
    <text evidence="3 11">Belongs to the TrpB family.</text>
</comment>
<evidence type="ECO:0000256" key="5">
    <source>
        <dbReference type="ARBA" id="ARBA00022605"/>
    </source>
</evidence>
<dbReference type="InterPro" id="IPR036052">
    <property type="entry name" value="TrpB-like_PALP_sf"/>
</dbReference>
<organism evidence="14 15">
    <name type="scientific">Parvularcula marina</name>
    <dbReference type="NCBI Taxonomy" id="2292771"/>
    <lineage>
        <taxon>Bacteria</taxon>
        <taxon>Pseudomonadati</taxon>
        <taxon>Pseudomonadota</taxon>
        <taxon>Alphaproteobacteria</taxon>
        <taxon>Parvularculales</taxon>
        <taxon>Parvularculaceae</taxon>
        <taxon>Parvularcula</taxon>
    </lineage>
</organism>
<keyword evidence="5 11" id="KW-0028">Amino-acid biosynthesis</keyword>
<protein>
    <recommendedName>
        <fullName evidence="11">Tryptophan synthase beta chain</fullName>
        <ecNumber evidence="11">4.2.1.20</ecNumber>
    </recommendedName>
</protein>
<evidence type="ECO:0000256" key="2">
    <source>
        <dbReference type="ARBA" id="ARBA00004733"/>
    </source>
</evidence>
<evidence type="ECO:0000313" key="14">
    <source>
        <dbReference type="EMBL" id="RFB05455.1"/>
    </source>
</evidence>
<dbReference type="HAMAP" id="MF_00133">
    <property type="entry name" value="Trp_synth_beta"/>
    <property type="match status" value="1"/>
</dbReference>
<evidence type="ECO:0000256" key="3">
    <source>
        <dbReference type="ARBA" id="ARBA00009982"/>
    </source>
</evidence>
<gene>
    <name evidence="11 14" type="primary">trpB</name>
    <name evidence="14" type="ORF">DX908_09405</name>
</gene>
<evidence type="ECO:0000256" key="12">
    <source>
        <dbReference type="SAM" id="MobiDB-lite"/>
    </source>
</evidence>
<dbReference type="PIRSF" id="PIRSF001413">
    <property type="entry name" value="Trp_syn_beta"/>
    <property type="match status" value="1"/>
</dbReference>
<evidence type="ECO:0000256" key="9">
    <source>
        <dbReference type="ARBA" id="ARBA00023239"/>
    </source>
</evidence>
<dbReference type="InterPro" id="IPR001926">
    <property type="entry name" value="TrpB-like_PALP"/>
</dbReference>
<evidence type="ECO:0000313" key="15">
    <source>
        <dbReference type="Proteomes" id="UP000264589"/>
    </source>
</evidence>
<dbReference type="InParanoid" id="A0A371RJ32"/>
<reference evidence="14 15" key="1">
    <citation type="submission" date="2018-08" db="EMBL/GenBank/DDBJ databases">
        <title>Parvularcula sp. SM1705, isolated from surface water of the South Sea China.</title>
        <authorList>
            <person name="Sun L."/>
        </authorList>
    </citation>
    <scope>NUCLEOTIDE SEQUENCE [LARGE SCALE GENOMIC DNA]</scope>
    <source>
        <strain evidence="14 15">SM1705</strain>
    </source>
</reference>
<dbReference type="GO" id="GO:0005737">
    <property type="term" value="C:cytoplasm"/>
    <property type="evidence" value="ECO:0007669"/>
    <property type="project" value="TreeGrafter"/>
</dbReference>
<dbReference type="EMBL" id="QUQO01000001">
    <property type="protein sequence ID" value="RFB05455.1"/>
    <property type="molecule type" value="Genomic_DNA"/>
</dbReference>
<evidence type="ECO:0000259" key="13">
    <source>
        <dbReference type="Pfam" id="PF00291"/>
    </source>
</evidence>
<dbReference type="OrthoDB" id="9766131at2"/>
<dbReference type="PANTHER" id="PTHR48077:SF3">
    <property type="entry name" value="TRYPTOPHAN SYNTHASE"/>
    <property type="match status" value="1"/>
</dbReference>
<evidence type="ECO:0000256" key="8">
    <source>
        <dbReference type="ARBA" id="ARBA00023141"/>
    </source>
</evidence>
<evidence type="ECO:0000256" key="1">
    <source>
        <dbReference type="ARBA" id="ARBA00001933"/>
    </source>
</evidence>
<comment type="caution">
    <text evidence="14">The sequence shown here is derived from an EMBL/GenBank/DDBJ whole genome shotgun (WGS) entry which is preliminary data.</text>
</comment>
<comment type="pathway">
    <text evidence="2 11">Amino-acid biosynthesis; L-tryptophan biosynthesis; L-tryptophan from chorismate: step 5/5.</text>
</comment>
<dbReference type="NCBIfam" id="TIGR00263">
    <property type="entry name" value="trpB"/>
    <property type="match status" value="1"/>
</dbReference>
<dbReference type="FunFam" id="3.40.50.1100:FF:000001">
    <property type="entry name" value="Tryptophan synthase beta chain"/>
    <property type="match status" value="1"/>
</dbReference>
<dbReference type="AlphaFoldDB" id="A0A371RJ32"/>
<feature type="modified residue" description="N6-(pyridoxal phosphate)lysine" evidence="11">
    <location>
        <position position="109"/>
    </location>
</feature>
<dbReference type="Proteomes" id="UP000264589">
    <property type="component" value="Unassembled WGS sequence"/>
</dbReference>
<feature type="domain" description="Tryptophan synthase beta chain-like PALP" evidence="13">
    <location>
        <begin position="68"/>
        <end position="399"/>
    </location>
</feature>
<dbReference type="PANTHER" id="PTHR48077">
    <property type="entry name" value="TRYPTOPHAN SYNTHASE-RELATED"/>
    <property type="match status" value="1"/>
</dbReference>
<dbReference type="Gene3D" id="3.40.50.1100">
    <property type="match status" value="2"/>
</dbReference>
<evidence type="ECO:0000256" key="4">
    <source>
        <dbReference type="ARBA" id="ARBA00011270"/>
    </source>
</evidence>
<dbReference type="InterPro" id="IPR023026">
    <property type="entry name" value="Trp_synth_beta/beta-like"/>
</dbReference>
<keyword evidence="6 11" id="KW-0822">Tryptophan biosynthesis</keyword>
<proteinExistence type="inferred from homology"/>
<keyword evidence="7 11" id="KW-0663">Pyridoxal phosphate</keyword>
<name>A0A371RJ32_9PROT</name>
<dbReference type="SUPFAM" id="SSF53686">
    <property type="entry name" value="Tryptophan synthase beta subunit-like PLP-dependent enzymes"/>
    <property type="match status" value="1"/>
</dbReference>
<keyword evidence="8 11" id="KW-0057">Aromatic amino acid biosynthesis</keyword>
<comment type="catalytic activity">
    <reaction evidence="10 11">
        <text>(1S,2R)-1-C-(indol-3-yl)glycerol 3-phosphate + L-serine = D-glyceraldehyde 3-phosphate + L-tryptophan + H2O</text>
        <dbReference type="Rhea" id="RHEA:10532"/>
        <dbReference type="ChEBI" id="CHEBI:15377"/>
        <dbReference type="ChEBI" id="CHEBI:33384"/>
        <dbReference type="ChEBI" id="CHEBI:57912"/>
        <dbReference type="ChEBI" id="CHEBI:58866"/>
        <dbReference type="ChEBI" id="CHEBI:59776"/>
        <dbReference type="EC" id="4.2.1.20"/>
    </reaction>
</comment>
<keyword evidence="9 11" id="KW-0456">Lyase</keyword>
<dbReference type="InterPro" id="IPR006653">
    <property type="entry name" value="Trp_synth_b_CS"/>
</dbReference>
<comment type="cofactor">
    <cofactor evidence="1 11">
        <name>pyridoxal 5'-phosphate</name>
        <dbReference type="ChEBI" id="CHEBI:597326"/>
    </cofactor>
</comment>
<evidence type="ECO:0000256" key="11">
    <source>
        <dbReference type="HAMAP-Rule" id="MF_00133"/>
    </source>
</evidence>
<comment type="function">
    <text evidence="11">The beta subunit is responsible for the synthesis of L-tryptophan from indole and L-serine.</text>
</comment>
<dbReference type="GO" id="GO:0004834">
    <property type="term" value="F:tryptophan synthase activity"/>
    <property type="evidence" value="ECO:0007669"/>
    <property type="project" value="UniProtKB-UniRule"/>
</dbReference>
<dbReference type="RefSeq" id="WP_116392087.1">
    <property type="nucleotide sequence ID" value="NZ_QUQO01000001.1"/>
</dbReference>
<dbReference type="FunFam" id="3.40.50.1100:FF:000004">
    <property type="entry name" value="Tryptophan synthase beta chain"/>
    <property type="match status" value="1"/>
</dbReference>
<evidence type="ECO:0000256" key="7">
    <source>
        <dbReference type="ARBA" id="ARBA00022898"/>
    </source>
</evidence>
<dbReference type="EC" id="4.2.1.20" evidence="11"/>
<sequence>MSSPSPDARPNSYRSGPDEEGRFGIFGGRFVAETLMPLVLSLEKAYEAAKEDPAFHAEFEDLLTNYVGRPSPLYEAKRLTEHVRETAPEGHGARIFFKRDELNHTGAHKINNCLGQILLARRMGKTRIIAETGAGQHGVATATVCALFGLPCTVYMGATDVERQKPNVFRMKLLGAEIVPVTSGRGTLKDAMNEALRDWVTNVADTFYIIGTAAGPHPYPAMVRDFQSVIGREARQQLLDREGRLPDTIMACIGGGSNAIGLFHPFLDDTDVEIIGVEAAGLGLETPDHAASLQGGRPGVLHGNRTYLLQDDDGQIVEGHSISAGLDYPGIGPEHAWLHEIGRVEYQSATDKEALDMFQLLSKLEGIIPALEPAHALARTLDKARELKRDQIVLMNLCGRGDKDIFSVAEHLGVEIG</sequence>
<evidence type="ECO:0000256" key="10">
    <source>
        <dbReference type="ARBA" id="ARBA00049047"/>
    </source>
</evidence>
<feature type="region of interest" description="Disordered" evidence="12">
    <location>
        <begin position="1"/>
        <end position="20"/>
    </location>
</feature>
<accession>A0A371RJ32</accession>
<dbReference type="PROSITE" id="PS00168">
    <property type="entry name" value="TRP_SYNTHASE_BETA"/>
    <property type="match status" value="1"/>
</dbReference>
<dbReference type="FunCoup" id="A0A371RJ32">
    <property type="interactions" value="536"/>
</dbReference>
<dbReference type="CDD" id="cd06446">
    <property type="entry name" value="Trp-synth_B"/>
    <property type="match status" value="1"/>
</dbReference>
<comment type="subunit">
    <text evidence="4 11">Tetramer of two alpha and two beta chains.</text>
</comment>
<dbReference type="UniPathway" id="UPA00035">
    <property type="reaction ID" value="UER00044"/>
</dbReference>
<evidence type="ECO:0000256" key="6">
    <source>
        <dbReference type="ARBA" id="ARBA00022822"/>
    </source>
</evidence>
<dbReference type="InterPro" id="IPR006654">
    <property type="entry name" value="Trp_synth_beta"/>
</dbReference>
<keyword evidence="15" id="KW-1185">Reference proteome</keyword>
<dbReference type="Pfam" id="PF00291">
    <property type="entry name" value="PALP"/>
    <property type="match status" value="1"/>
</dbReference>